<evidence type="ECO:0000313" key="5">
    <source>
        <dbReference type="Proteomes" id="UP000657177"/>
    </source>
</evidence>
<dbReference type="EMBL" id="JAAKDE010000007">
    <property type="protein sequence ID" value="MBA2132680.1"/>
    <property type="molecule type" value="Genomic_DNA"/>
</dbReference>
<gene>
    <name evidence="4" type="ORF">G5B42_03875</name>
</gene>
<name>A0A8J6LHX9_9FIRM</name>
<evidence type="ECO:0000256" key="3">
    <source>
        <dbReference type="SAM" id="Phobius"/>
    </source>
</evidence>
<feature type="transmembrane region" description="Helical" evidence="3">
    <location>
        <begin position="244"/>
        <end position="274"/>
    </location>
</feature>
<sequence length="355" mass="39648">MDKQNMPNDGLKEPQTIYTVPHGEFSADLQTNLALIRSKLGSDRLKFKFLSVGKLNPKELVIAYLEGIAQPQLLERLITKINELKLDKLVGAGQLETLIKDFPRSLFPQFQATVKQDHAINNLLEGKFLILLEGTPVTLSAPVNFFDFFAKPDDLNYNWLFRPFIRFLRFLAMGLAIFLPALYVAIISFHFHIIPVNYLIPLAESRAHVPFPPIIEVLFLEIIIELLHESAFRFAPSLDPGIGILSVILLGVAAISTGMVSAVTVAVSMVTLIASLSLPPYDLGVSTRFFKFTALFFAALFGVLGFIVTASVTFAHLITLESLGQPYFQPLIPFKWENIIGKRGRIDGRPKSNHR</sequence>
<dbReference type="PANTHER" id="PTHR22550">
    <property type="entry name" value="SPORE GERMINATION PROTEIN"/>
    <property type="match status" value="1"/>
</dbReference>
<feature type="transmembrane region" description="Helical" evidence="3">
    <location>
        <begin position="170"/>
        <end position="194"/>
    </location>
</feature>
<evidence type="ECO:0000256" key="2">
    <source>
        <dbReference type="ARBA" id="ARBA00023136"/>
    </source>
</evidence>
<keyword evidence="5" id="KW-1185">Reference proteome</keyword>
<proteinExistence type="inferred from homology"/>
<dbReference type="PANTHER" id="PTHR22550:SF5">
    <property type="entry name" value="LEUCINE ZIPPER PROTEIN 4"/>
    <property type="match status" value="1"/>
</dbReference>
<dbReference type="InterPro" id="IPR004995">
    <property type="entry name" value="Spore_Ger"/>
</dbReference>
<evidence type="ECO:0000256" key="1">
    <source>
        <dbReference type="ARBA" id="ARBA00005278"/>
    </source>
</evidence>
<comment type="similarity">
    <text evidence="1">Belongs to the GerABKA family.</text>
</comment>
<dbReference type="InterPro" id="IPR050768">
    <property type="entry name" value="UPF0353/GerABKA_families"/>
</dbReference>
<organism evidence="4 5">
    <name type="scientific">Capillibacterium thermochitinicola</name>
    <dbReference type="NCBI Taxonomy" id="2699427"/>
    <lineage>
        <taxon>Bacteria</taxon>
        <taxon>Bacillati</taxon>
        <taxon>Bacillota</taxon>
        <taxon>Capillibacterium</taxon>
    </lineage>
</organism>
<dbReference type="AlphaFoldDB" id="A0A8J6LHX9"/>
<evidence type="ECO:0000313" key="4">
    <source>
        <dbReference type="EMBL" id="MBA2132680.1"/>
    </source>
</evidence>
<accession>A0A8J6LHX9</accession>
<keyword evidence="2 3" id="KW-0472">Membrane</keyword>
<comment type="caution">
    <text evidence="4">The sequence shown here is derived from an EMBL/GenBank/DDBJ whole genome shotgun (WGS) entry which is preliminary data.</text>
</comment>
<dbReference type="Proteomes" id="UP000657177">
    <property type="component" value="Unassembled WGS sequence"/>
</dbReference>
<feature type="transmembrane region" description="Helical" evidence="3">
    <location>
        <begin position="294"/>
        <end position="318"/>
    </location>
</feature>
<protein>
    <submittedName>
        <fullName evidence="4">Spore germination protein</fullName>
    </submittedName>
</protein>
<keyword evidence="3" id="KW-0812">Transmembrane</keyword>
<dbReference type="GO" id="GO:0009847">
    <property type="term" value="P:spore germination"/>
    <property type="evidence" value="ECO:0007669"/>
    <property type="project" value="InterPro"/>
</dbReference>
<keyword evidence="3" id="KW-1133">Transmembrane helix</keyword>
<reference evidence="4" key="1">
    <citation type="submission" date="2020-06" db="EMBL/GenBank/DDBJ databases">
        <title>Novel chitinolytic bacterium.</title>
        <authorList>
            <person name="Ungkulpasvich U."/>
            <person name="Kosugi A."/>
            <person name="Uke A."/>
        </authorList>
    </citation>
    <scope>NUCLEOTIDE SEQUENCE</scope>
    <source>
        <strain evidence="4">UUS1-1</strain>
    </source>
</reference>
<dbReference type="GO" id="GO:0016020">
    <property type="term" value="C:membrane"/>
    <property type="evidence" value="ECO:0007669"/>
    <property type="project" value="InterPro"/>
</dbReference>
<dbReference type="RefSeq" id="WP_181339137.1">
    <property type="nucleotide sequence ID" value="NZ_JAAKDE010000007.1"/>
</dbReference>
<dbReference type="Pfam" id="PF03323">
    <property type="entry name" value="GerA"/>
    <property type="match status" value="1"/>
</dbReference>